<dbReference type="SUPFAM" id="SSF52172">
    <property type="entry name" value="CheY-like"/>
    <property type="match status" value="1"/>
</dbReference>
<dbReference type="InterPro" id="IPR036890">
    <property type="entry name" value="HATPase_C_sf"/>
</dbReference>
<dbReference type="CDD" id="cd00082">
    <property type="entry name" value="HisKA"/>
    <property type="match status" value="1"/>
</dbReference>
<evidence type="ECO:0000313" key="10">
    <source>
        <dbReference type="EMBL" id="KAF2130565.1"/>
    </source>
</evidence>
<dbReference type="SUPFAM" id="SSF55874">
    <property type="entry name" value="ATPase domain of HSP90 chaperone/DNA topoisomerase II/histidine kinase"/>
    <property type="match status" value="1"/>
</dbReference>
<gene>
    <name evidence="10" type="ORF">P153DRAFT_395962</name>
</gene>
<dbReference type="SUPFAM" id="SSF55781">
    <property type="entry name" value="GAF domain-like"/>
    <property type="match status" value="1"/>
</dbReference>
<dbReference type="RefSeq" id="XP_033524952.1">
    <property type="nucleotide sequence ID" value="XM_033671441.1"/>
</dbReference>
<dbReference type="Pfam" id="PF02518">
    <property type="entry name" value="HATPase_c"/>
    <property type="match status" value="1"/>
</dbReference>
<keyword evidence="11" id="KW-1185">Reference proteome</keyword>
<feature type="region of interest" description="Disordered" evidence="7">
    <location>
        <begin position="476"/>
        <end position="501"/>
    </location>
</feature>
<dbReference type="GO" id="GO:0005886">
    <property type="term" value="C:plasma membrane"/>
    <property type="evidence" value="ECO:0007669"/>
    <property type="project" value="TreeGrafter"/>
</dbReference>
<dbReference type="Gene3D" id="3.40.50.2300">
    <property type="match status" value="1"/>
</dbReference>
<dbReference type="CDD" id="cd17546">
    <property type="entry name" value="REC_hyHK_CKI1_RcsC-like"/>
    <property type="match status" value="1"/>
</dbReference>
<protein>
    <recommendedName>
        <fullName evidence="2">histidine kinase</fullName>
        <ecNumber evidence="2">2.7.13.3</ecNumber>
    </recommendedName>
</protein>
<evidence type="ECO:0000256" key="3">
    <source>
        <dbReference type="ARBA" id="ARBA00022553"/>
    </source>
</evidence>
<keyword evidence="4" id="KW-0808">Transferase</keyword>
<evidence type="ECO:0000256" key="5">
    <source>
        <dbReference type="ARBA" id="ARBA00022777"/>
    </source>
</evidence>
<feature type="compositionally biased region" description="Polar residues" evidence="7">
    <location>
        <begin position="293"/>
        <end position="310"/>
    </location>
</feature>
<dbReference type="InterPro" id="IPR011006">
    <property type="entry name" value="CheY-like_superfamily"/>
</dbReference>
<sequence length="1284" mass="140923">MLGPSEALARSYARARKKMEQVDLAKEREFYRYYPQHTRSNPVSRQPSPAPVPAPAERLKSRPSTPPPSLPEDDVPHPSDDRALTAFAQLGALRLNTRRCLISFFDRKNCFILAEATRSLSLQSGQAEFGEDALCWGSTIFSKEKSICYYTVNLVPVEYTLPVESYANVPSLVVNDLSKDDRFKHYPFVVGPPYSRFYAGVPIRSPSGHSIGTYCVLDDKPRNGLSPHEMNFLKDMGATVMRHLEMTRATEDQRRGKIMVKSLGSFAEGKSGLEEWWWDQEQEQPLSAGTPGAPSQRQRPAALSNASQHSPMFERNDSAASSVVTVRSPTSSVQPPSTAMTPTSDAIPEVRPSEVAFRTSSNKDDQTNRVAPEIKAAFTRAANMIVEATEADGAAFFDAKISTFGGLVDDDFVSEQLPEPDKPCILLGAALSKYGRDSASASDTEYAMSESVLRHLLRSYAHGQIFNFDDNASNSPINSPSASSEQETSDGFPFTASRRSESTRSLDDENFLRSAFPKAKSLVLYPLWDPHRDRWFASAVIWSSDPMRVFTSEQELSYLAAFSNSVMAEVARLDTKLADAAKADFISSISHELRSPLHGILGMTDLLKDSPIDNQQTSHVATIETCGKTLLETINHVLDFAKINNLTRGSAKRQKKRSHGAKQMISPGQGHTNDIMTLINDVDMSVLTEDVVESVFAGYTYAKTSAQAYDAIPSKSNVPPISLVLDINRSDNYVFRTQPGAWRRVIMNLFGNSLKYSPAGYIKVKLEVKRKSKSTDGCCEFRFTVTDSGIGMSEDYVNNRLFHSFAQENPLSQGTGLGLSIVKQIVESLGGEVEVRSEKGRGTKITVSCPLKESVMSPTFCATGPEKEKERHLQDISKRTKGMRVRFIGFEETGEYFVKDLKNQTAAKLSLKALHSLCADWFGMEICGGTKGPAPAEPDLIVATESVAAELRERHSQNPDKACATPVIVICQGAASAQSAMAMTVPGIIFECIGQPVGPHKMAKALSSCLDRYANPPMIVDTTTDPSLQEVSSLNLKENTLPHRLMAMSDVDPSRPLLTSVSSAPEIRSTTPVPIRKSMYSKPSRSLNCLAVDDNPINLRLLRTFVDKLGHRHVLAANGLEALEEYKAVQTPPLTTASLNHPTNAASRIDVVLMDINMPVMDGLEATRQIRAHEIRNGLPKTTIIALTGVADADIQQEASASGINLFLIKPVRLADLEAVLKGVIVGQDKTTLEFQQEKERAETVGRSVTLDSVDEMKSPMGVDIQKSCIENDQVRKQVRIAGS</sequence>
<feature type="region of interest" description="Disordered" evidence="7">
    <location>
        <begin position="35"/>
        <end position="80"/>
    </location>
</feature>
<dbReference type="Proteomes" id="UP000799771">
    <property type="component" value="Unassembled WGS sequence"/>
</dbReference>
<dbReference type="Pfam" id="PF00512">
    <property type="entry name" value="HisKA"/>
    <property type="match status" value="1"/>
</dbReference>
<dbReference type="PROSITE" id="PS50110">
    <property type="entry name" value="RESPONSE_REGULATORY"/>
    <property type="match status" value="1"/>
</dbReference>
<feature type="modified residue" description="4-aspartylphosphate" evidence="6">
    <location>
        <position position="1155"/>
    </location>
</feature>
<dbReference type="InterPro" id="IPR003594">
    <property type="entry name" value="HATPase_dom"/>
</dbReference>
<dbReference type="SMART" id="SM00387">
    <property type="entry name" value="HATPase_c"/>
    <property type="match status" value="1"/>
</dbReference>
<evidence type="ECO:0000256" key="4">
    <source>
        <dbReference type="ARBA" id="ARBA00022679"/>
    </source>
</evidence>
<dbReference type="InterPro" id="IPR001789">
    <property type="entry name" value="Sig_transdc_resp-reg_receiver"/>
</dbReference>
<dbReference type="Gene3D" id="3.30.450.40">
    <property type="match status" value="1"/>
</dbReference>
<dbReference type="Gene3D" id="1.10.287.130">
    <property type="match status" value="1"/>
</dbReference>
<name>A0A6A6AHJ1_9PLEO</name>
<dbReference type="PROSITE" id="PS50109">
    <property type="entry name" value="HIS_KIN"/>
    <property type="match status" value="1"/>
</dbReference>
<dbReference type="GeneID" id="54411873"/>
<evidence type="ECO:0000256" key="1">
    <source>
        <dbReference type="ARBA" id="ARBA00000085"/>
    </source>
</evidence>
<evidence type="ECO:0000259" key="8">
    <source>
        <dbReference type="PROSITE" id="PS50109"/>
    </source>
</evidence>
<evidence type="ECO:0000256" key="7">
    <source>
        <dbReference type="SAM" id="MobiDB-lite"/>
    </source>
</evidence>
<dbReference type="InterPro" id="IPR036097">
    <property type="entry name" value="HisK_dim/P_sf"/>
</dbReference>
<evidence type="ECO:0000256" key="6">
    <source>
        <dbReference type="PROSITE-ProRule" id="PRU00169"/>
    </source>
</evidence>
<feature type="compositionally biased region" description="Low complexity" evidence="7">
    <location>
        <begin position="318"/>
        <end position="339"/>
    </location>
</feature>
<comment type="catalytic activity">
    <reaction evidence="1">
        <text>ATP + protein L-histidine = ADP + protein N-phospho-L-histidine.</text>
        <dbReference type="EC" id="2.7.13.3"/>
    </reaction>
</comment>
<feature type="domain" description="Response regulatory" evidence="9">
    <location>
        <begin position="1088"/>
        <end position="1225"/>
    </location>
</feature>
<dbReference type="SUPFAM" id="SSF47384">
    <property type="entry name" value="Homodimeric domain of signal transducing histidine kinase"/>
    <property type="match status" value="1"/>
</dbReference>
<dbReference type="InterPro" id="IPR004358">
    <property type="entry name" value="Sig_transdc_His_kin-like_C"/>
</dbReference>
<dbReference type="Gene3D" id="3.30.565.10">
    <property type="entry name" value="Histidine kinase-like ATPase, C-terminal domain"/>
    <property type="match status" value="1"/>
</dbReference>
<dbReference type="EC" id="2.7.13.3" evidence="2"/>
<dbReference type="FunFam" id="3.30.450.40:FF:000083">
    <property type="entry name" value="Sensor histidine kinase/response regulator, putative (AFU_orthologue AFUA_4G00660)"/>
    <property type="match status" value="1"/>
</dbReference>
<dbReference type="SMART" id="SM00448">
    <property type="entry name" value="REC"/>
    <property type="match status" value="1"/>
</dbReference>
<evidence type="ECO:0000256" key="2">
    <source>
        <dbReference type="ARBA" id="ARBA00012438"/>
    </source>
</evidence>
<dbReference type="GO" id="GO:0000155">
    <property type="term" value="F:phosphorelay sensor kinase activity"/>
    <property type="evidence" value="ECO:0007669"/>
    <property type="project" value="InterPro"/>
</dbReference>
<dbReference type="PANTHER" id="PTHR43047">
    <property type="entry name" value="TWO-COMPONENT HISTIDINE PROTEIN KINASE"/>
    <property type="match status" value="1"/>
</dbReference>
<dbReference type="InterPro" id="IPR005467">
    <property type="entry name" value="His_kinase_dom"/>
</dbReference>
<feature type="region of interest" description="Disordered" evidence="7">
    <location>
        <begin position="284"/>
        <end position="350"/>
    </location>
</feature>
<dbReference type="EMBL" id="ML977504">
    <property type="protein sequence ID" value="KAF2130565.1"/>
    <property type="molecule type" value="Genomic_DNA"/>
</dbReference>
<dbReference type="Pfam" id="PF01590">
    <property type="entry name" value="GAF"/>
    <property type="match status" value="1"/>
</dbReference>
<organism evidence="10 11">
    <name type="scientific">Dothidotthia symphoricarpi CBS 119687</name>
    <dbReference type="NCBI Taxonomy" id="1392245"/>
    <lineage>
        <taxon>Eukaryota</taxon>
        <taxon>Fungi</taxon>
        <taxon>Dikarya</taxon>
        <taxon>Ascomycota</taxon>
        <taxon>Pezizomycotina</taxon>
        <taxon>Dothideomycetes</taxon>
        <taxon>Pleosporomycetidae</taxon>
        <taxon>Pleosporales</taxon>
        <taxon>Dothidotthiaceae</taxon>
        <taxon>Dothidotthia</taxon>
    </lineage>
</organism>
<reference evidence="10" key="1">
    <citation type="journal article" date="2020" name="Stud. Mycol.">
        <title>101 Dothideomycetes genomes: a test case for predicting lifestyles and emergence of pathogens.</title>
        <authorList>
            <person name="Haridas S."/>
            <person name="Albert R."/>
            <person name="Binder M."/>
            <person name="Bloem J."/>
            <person name="Labutti K."/>
            <person name="Salamov A."/>
            <person name="Andreopoulos B."/>
            <person name="Baker S."/>
            <person name="Barry K."/>
            <person name="Bills G."/>
            <person name="Bluhm B."/>
            <person name="Cannon C."/>
            <person name="Castanera R."/>
            <person name="Culley D."/>
            <person name="Daum C."/>
            <person name="Ezra D."/>
            <person name="Gonzalez J."/>
            <person name="Henrissat B."/>
            <person name="Kuo A."/>
            <person name="Liang C."/>
            <person name="Lipzen A."/>
            <person name="Lutzoni F."/>
            <person name="Magnuson J."/>
            <person name="Mondo S."/>
            <person name="Nolan M."/>
            <person name="Ohm R."/>
            <person name="Pangilinan J."/>
            <person name="Park H.-J."/>
            <person name="Ramirez L."/>
            <person name="Alfaro M."/>
            <person name="Sun H."/>
            <person name="Tritt A."/>
            <person name="Yoshinaga Y."/>
            <person name="Zwiers L.-H."/>
            <person name="Turgeon B."/>
            <person name="Goodwin S."/>
            <person name="Spatafora J."/>
            <person name="Crous P."/>
            <person name="Grigoriev I."/>
        </authorList>
    </citation>
    <scope>NUCLEOTIDE SEQUENCE</scope>
    <source>
        <strain evidence="10">CBS 119687</strain>
    </source>
</reference>
<proteinExistence type="predicted"/>
<dbReference type="InterPro" id="IPR003018">
    <property type="entry name" value="GAF"/>
</dbReference>
<dbReference type="PRINTS" id="PR00344">
    <property type="entry name" value="BCTRLSENSOR"/>
</dbReference>
<dbReference type="FunFam" id="1.10.287.130:FF:000023">
    <property type="entry name" value="Sensor histidine kinase/response regulator, putative"/>
    <property type="match status" value="1"/>
</dbReference>
<dbReference type="OrthoDB" id="303614at2759"/>
<evidence type="ECO:0000313" key="11">
    <source>
        <dbReference type="Proteomes" id="UP000799771"/>
    </source>
</evidence>
<dbReference type="Pfam" id="PF00072">
    <property type="entry name" value="Response_reg"/>
    <property type="match status" value="1"/>
</dbReference>
<accession>A0A6A6AHJ1</accession>
<feature type="compositionally biased region" description="Polar residues" evidence="7">
    <location>
        <begin position="37"/>
        <end position="47"/>
    </location>
</feature>
<dbReference type="InterPro" id="IPR029016">
    <property type="entry name" value="GAF-like_dom_sf"/>
</dbReference>
<dbReference type="PANTHER" id="PTHR43047:SF72">
    <property type="entry name" value="OSMOSENSING HISTIDINE PROTEIN KINASE SLN1"/>
    <property type="match status" value="1"/>
</dbReference>
<keyword evidence="5" id="KW-0418">Kinase</keyword>
<dbReference type="InterPro" id="IPR003661">
    <property type="entry name" value="HisK_dim/P_dom"/>
</dbReference>
<feature type="domain" description="Histidine kinase" evidence="8">
    <location>
        <begin position="588"/>
        <end position="853"/>
    </location>
</feature>
<dbReference type="SMART" id="SM00388">
    <property type="entry name" value="HisKA"/>
    <property type="match status" value="1"/>
</dbReference>
<evidence type="ECO:0000259" key="9">
    <source>
        <dbReference type="PROSITE" id="PS50110"/>
    </source>
</evidence>
<dbReference type="GO" id="GO:0009927">
    <property type="term" value="F:histidine phosphotransfer kinase activity"/>
    <property type="evidence" value="ECO:0007669"/>
    <property type="project" value="TreeGrafter"/>
</dbReference>
<keyword evidence="3 6" id="KW-0597">Phosphoprotein</keyword>